<evidence type="ECO:0000313" key="5">
    <source>
        <dbReference type="Proteomes" id="UP000653730"/>
    </source>
</evidence>
<dbReference type="RefSeq" id="WP_187964775.1">
    <property type="nucleotide sequence ID" value="NZ_JACVDC010000012.1"/>
</dbReference>
<sequence length="249" mass="28785">MRILVIEDETHTANRLCDLLTQYDDTIRIAAILESNEAAIHWFRTHKMPDLVFQDIELTDGNCFQIFDRVEVTAPIIFTTAYSNYALRSFALNSIDYIVKPYGPEDIARALRKLERLKGAFRPPEKEMLRAALSPNTIRNRLLIKLGDQYRSVNTGEIAYFKSESRLTTAYTFSGEKHIVDPSVNKLAQELDASVFFQVNRKFILNISAIGSIKQWFSNRLKLTLNVGERENIIVSRDRVKYFKAWLDQ</sequence>
<dbReference type="PROSITE" id="PS50110">
    <property type="entry name" value="RESPONSE_REGULATORY"/>
    <property type="match status" value="1"/>
</dbReference>
<dbReference type="InterPro" id="IPR046947">
    <property type="entry name" value="LytR-like"/>
</dbReference>
<dbReference type="GO" id="GO:0003677">
    <property type="term" value="F:DNA binding"/>
    <property type="evidence" value="ECO:0007669"/>
    <property type="project" value="InterPro"/>
</dbReference>
<dbReference type="Gene3D" id="2.40.50.1020">
    <property type="entry name" value="LytTr DNA-binding domain"/>
    <property type="match status" value="1"/>
</dbReference>
<keyword evidence="5" id="KW-1185">Reference proteome</keyword>
<organism evidence="4 5">
    <name type="scientific">Sinomicrobium weinanense</name>
    <dbReference type="NCBI Taxonomy" id="2842200"/>
    <lineage>
        <taxon>Bacteria</taxon>
        <taxon>Pseudomonadati</taxon>
        <taxon>Bacteroidota</taxon>
        <taxon>Flavobacteriia</taxon>
        <taxon>Flavobacteriales</taxon>
        <taxon>Flavobacteriaceae</taxon>
        <taxon>Sinomicrobium</taxon>
    </lineage>
</organism>
<dbReference type="PROSITE" id="PS50930">
    <property type="entry name" value="HTH_LYTTR"/>
    <property type="match status" value="1"/>
</dbReference>
<accession>A0A926JQV7</accession>
<dbReference type="PANTHER" id="PTHR37299:SF1">
    <property type="entry name" value="STAGE 0 SPORULATION PROTEIN A HOMOLOG"/>
    <property type="match status" value="1"/>
</dbReference>
<evidence type="ECO:0000259" key="3">
    <source>
        <dbReference type="PROSITE" id="PS50930"/>
    </source>
</evidence>
<comment type="caution">
    <text evidence="4">The sequence shown here is derived from an EMBL/GenBank/DDBJ whole genome shotgun (WGS) entry which is preliminary data.</text>
</comment>
<dbReference type="Proteomes" id="UP000653730">
    <property type="component" value="Unassembled WGS sequence"/>
</dbReference>
<proteinExistence type="predicted"/>
<evidence type="ECO:0000259" key="2">
    <source>
        <dbReference type="PROSITE" id="PS50110"/>
    </source>
</evidence>
<dbReference type="GO" id="GO:0000156">
    <property type="term" value="F:phosphorelay response regulator activity"/>
    <property type="evidence" value="ECO:0007669"/>
    <property type="project" value="InterPro"/>
</dbReference>
<dbReference type="Pfam" id="PF04397">
    <property type="entry name" value="LytTR"/>
    <property type="match status" value="1"/>
</dbReference>
<feature type="modified residue" description="4-aspartylphosphate" evidence="1">
    <location>
        <position position="55"/>
    </location>
</feature>
<dbReference type="SMART" id="SM00448">
    <property type="entry name" value="REC"/>
    <property type="match status" value="1"/>
</dbReference>
<dbReference type="EMBL" id="JACVDC010000012">
    <property type="protein sequence ID" value="MBC9795627.1"/>
    <property type="molecule type" value="Genomic_DNA"/>
</dbReference>
<gene>
    <name evidence="4" type="ORF">IBL28_06595</name>
</gene>
<feature type="domain" description="HTH LytTR-type" evidence="3">
    <location>
        <begin position="142"/>
        <end position="249"/>
    </location>
</feature>
<dbReference type="Pfam" id="PF00072">
    <property type="entry name" value="Response_reg"/>
    <property type="match status" value="1"/>
</dbReference>
<dbReference type="InterPro" id="IPR001789">
    <property type="entry name" value="Sig_transdc_resp-reg_receiver"/>
</dbReference>
<dbReference type="InterPro" id="IPR011006">
    <property type="entry name" value="CheY-like_superfamily"/>
</dbReference>
<dbReference type="AlphaFoldDB" id="A0A926JQV7"/>
<evidence type="ECO:0000256" key="1">
    <source>
        <dbReference type="PROSITE-ProRule" id="PRU00169"/>
    </source>
</evidence>
<dbReference type="SMART" id="SM00850">
    <property type="entry name" value="LytTR"/>
    <property type="match status" value="1"/>
</dbReference>
<reference evidence="4 5" key="1">
    <citation type="submission" date="2020-09" db="EMBL/GenBank/DDBJ databases">
        <title>Sinomicrobium weinanense sp. nov., a halophilic bacteria isolated from saline-alkali soil.</title>
        <authorList>
            <person name="Wu P."/>
            <person name="Ren H."/>
            <person name="Mei Y."/>
            <person name="Liang Y."/>
            <person name="Chen Z."/>
        </authorList>
    </citation>
    <scope>NUCLEOTIDE SEQUENCE [LARGE SCALE GENOMIC DNA]</scope>
    <source>
        <strain evidence="4 5">FJxs</strain>
    </source>
</reference>
<protein>
    <submittedName>
        <fullName evidence="4">Response regulator transcription factor</fullName>
    </submittedName>
</protein>
<feature type="domain" description="Response regulatory" evidence="2">
    <location>
        <begin position="2"/>
        <end position="115"/>
    </location>
</feature>
<dbReference type="PANTHER" id="PTHR37299">
    <property type="entry name" value="TRANSCRIPTIONAL REGULATOR-RELATED"/>
    <property type="match status" value="1"/>
</dbReference>
<evidence type="ECO:0000313" key="4">
    <source>
        <dbReference type="EMBL" id="MBC9795627.1"/>
    </source>
</evidence>
<dbReference type="SUPFAM" id="SSF52172">
    <property type="entry name" value="CheY-like"/>
    <property type="match status" value="1"/>
</dbReference>
<dbReference type="Gene3D" id="3.40.50.2300">
    <property type="match status" value="1"/>
</dbReference>
<keyword evidence="1" id="KW-0597">Phosphoprotein</keyword>
<name>A0A926JQV7_9FLAO</name>
<dbReference type="InterPro" id="IPR007492">
    <property type="entry name" value="LytTR_DNA-bd_dom"/>
</dbReference>